<keyword evidence="4" id="KW-0004">4Fe-4S</keyword>
<dbReference type="AlphaFoldDB" id="Q9F733"/>
<dbReference type="InterPro" id="IPR013785">
    <property type="entry name" value="Aldolase_TIM"/>
</dbReference>
<dbReference type="EMBL" id="AF286047">
    <property type="protein sequence ID" value="AAG15195.1"/>
    <property type="molecule type" value="Genomic_DNA"/>
</dbReference>
<evidence type="ECO:0000256" key="9">
    <source>
        <dbReference type="ARBA" id="ARBA00023014"/>
    </source>
</evidence>
<dbReference type="GO" id="GO:0003824">
    <property type="term" value="F:catalytic activity"/>
    <property type="evidence" value="ECO:0007669"/>
    <property type="project" value="InterPro"/>
</dbReference>
<proteinExistence type="inferred from homology"/>
<dbReference type="InterPro" id="IPR003739">
    <property type="entry name" value="Lys_aminomutase/Glu_NH3_mut"/>
</dbReference>
<name>Q9F733_CHLTP</name>
<keyword evidence="5" id="KW-0949">S-adenosyl-L-methionine</keyword>
<dbReference type="GO" id="GO:0046872">
    <property type="term" value="F:metal ion binding"/>
    <property type="evidence" value="ECO:0007669"/>
    <property type="project" value="UniProtKB-KW"/>
</dbReference>
<evidence type="ECO:0000256" key="4">
    <source>
        <dbReference type="ARBA" id="ARBA00022485"/>
    </source>
</evidence>
<dbReference type="InterPro" id="IPR058240">
    <property type="entry name" value="rSAM_sf"/>
</dbReference>
<keyword evidence="8" id="KW-0408">Iron</keyword>
<protein>
    <recommendedName>
        <fullName evidence="11">Lysine 2,3-aminomutase</fullName>
    </recommendedName>
</protein>
<dbReference type="GO" id="GO:0051539">
    <property type="term" value="F:4 iron, 4 sulfur cluster binding"/>
    <property type="evidence" value="ECO:0007669"/>
    <property type="project" value="UniProtKB-KW"/>
</dbReference>
<evidence type="ECO:0000256" key="2">
    <source>
        <dbReference type="ARBA" id="ARBA00001966"/>
    </source>
</evidence>
<comment type="similarity">
    <text evidence="3">Belongs to the radical SAM superfamily. KamA family.</text>
</comment>
<keyword evidence="9" id="KW-0411">Iron-sulfur</keyword>
<keyword evidence="6" id="KW-0479">Metal-binding</keyword>
<evidence type="ECO:0000256" key="8">
    <source>
        <dbReference type="ARBA" id="ARBA00023004"/>
    </source>
</evidence>
<evidence type="ECO:0000313" key="10">
    <source>
        <dbReference type="EMBL" id="AAG15195.1"/>
    </source>
</evidence>
<dbReference type="SUPFAM" id="SSF102114">
    <property type="entry name" value="Radical SAM enzymes"/>
    <property type="match status" value="1"/>
</dbReference>
<dbReference type="PANTHER" id="PTHR30538">
    <property type="entry name" value="LYSINE 2,3-AMINOMUTASE-RELATED"/>
    <property type="match status" value="1"/>
</dbReference>
<evidence type="ECO:0000256" key="7">
    <source>
        <dbReference type="ARBA" id="ARBA00022898"/>
    </source>
</evidence>
<evidence type="ECO:0008006" key="11">
    <source>
        <dbReference type="Google" id="ProtNLM"/>
    </source>
</evidence>
<dbReference type="SFLD" id="SFLDS00029">
    <property type="entry name" value="Radical_SAM"/>
    <property type="match status" value="1"/>
</dbReference>
<accession>Q9F733</accession>
<organism evidence="10">
    <name type="scientific">Chlorobaculum tepidum</name>
    <dbReference type="NCBI Taxonomy" id="1097"/>
    <lineage>
        <taxon>Bacteria</taxon>
        <taxon>Pseudomonadati</taxon>
        <taxon>Chlorobiota</taxon>
        <taxon>Chlorobiia</taxon>
        <taxon>Chlorobiales</taxon>
        <taxon>Chlorobiaceae</taxon>
        <taxon>Chlorobaculum</taxon>
    </lineage>
</organism>
<comment type="cofactor">
    <cofactor evidence="2">
        <name>[4Fe-4S] cluster</name>
        <dbReference type="ChEBI" id="CHEBI:49883"/>
    </cofactor>
</comment>
<evidence type="ECO:0000256" key="5">
    <source>
        <dbReference type="ARBA" id="ARBA00022691"/>
    </source>
</evidence>
<dbReference type="Pfam" id="PF13353">
    <property type="entry name" value="Fer4_12"/>
    <property type="match status" value="1"/>
</dbReference>
<sequence>MSLLAAKRERIFYALLPVLHSKQYPRASAIRLYLSGATSCDQGGFEVYPFRVNSHVAENLIDWSNIPDDPMFRLTFPQAGMLSADDYTMLSGLVASNADPSIIREEARKIQLRQNPNPAGQMELNTPWLDDEPFHGMQHKYRESVLFFPLEAQVCHAYCTYCFRWPQFSGVENLKFANDSIERLVEYLEQHPEVKDVIFTGGDPMVMSTMLIKKIHATAAWCFDAEKHPDRDQVAQLVAALEALCERQKKDIAFKLACYCRARQQRNDCFDWIGKE</sequence>
<evidence type="ECO:0000256" key="1">
    <source>
        <dbReference type="ARBA" id="ARBA00001933"/>
    </source>
</evidence>
<reference evidence="10" key="1">
    <citation type="journal article" date="2000" name="Science">
        <title>Molecular evidence for the early evolution of photosynthesis.</title>
        <authorList>
            <person name="Xiong J."/>
            <person name="Fischer W.M."/>
            <person name="Inoue K."/>
            <person name="Nakahara M."/>
            <person name="Bauer C.E."/>
        </authorList>
    </citation>
    <scope>NUCLEOTIDE SEQUENCE</scope>
    <source>
        <strain evidence="10">TLS</strain>
    </source>
</reference>
<dbReference type="Gene3D" id="3.20.20.70">
    <property type="entry name" value="Aldolase class I"/>
    <property type="match status" value="1"/>
</dbReference>
<dbReference type="PANTHER" id="PTHR30538:SF0">
    <property type="entry name" value="L-LYSINE 2,3-AMINOMUTASE AQ_1632-RELATED"/>
    <property type="match status" value="1"/>
</dbReference>
<evidence type="ECO:0000256" key="6">
    <source>
        <dbReference type="ARBA" id="ARBA00022723"/>
    </source>
</evidence>
<comment type="cofactor">
    <cofactor evidence="1">
        <name>pyridoxal 5'-phosphate</name>
        <dbReference type="ChEBI" id="CHEBI:597326"/>
    </cofactor>
</comment>
<keyword evidence="7" id="KW-0663">Pyridoxal phosphate</keyword>
<evidence type="ECO:0000256" key="3">
    <source>
        <dbReference type="ARBA" id="ARBA00008703"/>
    </source>
</evidence>
<dbReference type="InterPro" id="IPR007197">
    <property type="entry name" value="rSAM"/>
</dbReference>